<feature type="region of interest" description="Disordered" evidence="1">
    <location>
        <begin position="147"/>
        <end position="167"/>
    </location>
</feature>
<keyword evidence="3" id="KW-1185">Reference proteome</keyword>
<accession>A0A8S1Y759</accession>
<reference evidence="2" key="1">
    <citation type="submission" date="2021-01" db="EMBL/GenBank/DDBJ databases">
        <authorList>
            <consortium name="Genoscope - CEA"/>
            <person name="William W."/>
        </authorList>
    </citation>
    <scope>NUCLEOTIDE SEQUENCE</scope>
</reference>
<dbReference type="Proteomes" id="UP000689195">
    <property type="component" value="Unassembled WGS sequence"/>
</dbReference>
<proteinExistence type="predicted"/>
<comment type="caution">
    <text evidence="2">The sequence shown here is derived from an EMBL/GenBank/DDBJ whole genome shotgun (WGS) entry which is preliminary data.</text>
</comment>
<dbReference type="PANTHER" id="PTHR13061:SF29">
    <property type="entry name" value="GAMMA CARBONIC ANHYDRASE-LIKE 1, MITOCHONDRIAL-RELATED"/>
    <property type="match status" value="1"/>
</dbReference>
<evidence type="ECO:0000313" key="3">
    <source>
        <dbReference type="Proteomes" id="UP000689195"/>
    </source>
</evidence>
<dbReference type="OrthoDB" id="406368at2759"/>
<dbReference type="InterPro" id="IPR050484">
    <property type="entry name" value="Transf_Hexapept/Carb_Anhydrase"/>
</dbReference>
<evidence type="ECO:0000256" key="1">
    <source>
        <dbReference type="SAM" id="MobiDB-lite"/>
    </source>
</evidence>
<sequence>MAETKEEVKAQPKVYAYADLIEFENKQAFSSIGKMPLSTKQTLPSFSFGSAERANQAKLYHNKELARIDFAGKASPGPVYNVRGGDHFYYTQDANTKFGTDARNTLNTGAKFDYYQRKDVDFEPQEADLIRKPKHPNVKIGLESRFPPEKRLKGTPGPQYDPAIKPEVPTPAQYSFGYRRDIPGASALAPTCSTPVIVGPGAYLQKPPANTSNLEDAPHWTLPKGPKLGKIFEGWDKNQTYDTKQSTSEFQEKVISIIQCWQINKGSQGWTFQVIDGQGSIKGAYTPSKNMIIQRFHIKNIFIFHLYFTLIKIMQKYLGAIYYEFRYLMGRAFKETGLYFDQYGSRLSNDIAWLEPLSRHRKIMPLFGYYKPRISESANIQDNASLIGQVNLGENVQIGYGAILRADDQAIRIGSNSVVGDNTAIQCSRTRLPTNVLASVTIGQNVTIGDSCIINNSIIDDNVTIGSRTLILDGAQIERGSQIAEDSVVPPGRLIPSGQLWAGNPVQFVRNLNEKQIN</sequence>
<evidence type="ECO:0000313" key="2">
    <source>
        <dbReference type="EMBL" id="CAD8209133.1"/>
    </source>
</evidence>
<dbReference type="EMBL" id="CAJJDO010000153">
    <property type="protein sequence ID" value="CAD8209133.1"/>
    <property type="molecule type" value="Genomic_DNA"/>
</dbReference>
<dbReference type="PANTHER" id="PTHR13061">
    <property type="entry name" value="DYNACTIN SUBUNIT P25"/>
    <property type="match status" value="1"/>
</dbReference>
<name>A0A8S1Y759_9CILI</name>
<dbReference type="InterPro" id="IPR047324">
    <property type="entry name" value="LbH_gamma_CA-like"/>
</dbReference>
<dbReference type="CDD" id="cd04645">
    <property type="entry name" value="LbH_gamma_CA_like"/>
    <property type="match status" value="1"/>
</dbReference>
<dbReference type="AlphaFoldDB" id="A0A8S1Y759"/>
<gene>
    <name evidence="2" type="ORF">PPENT_87.1.T1530082</name>
</gene>
<organism evidence="2 3">
    <name type="scientific">Paramecium pentaurelia</name>
    <dbReference type="NCBI Taxonomy" id="43138"/>
    <lineage>
        <taxon>Eukaryota</taxon>
        <taxon>Sar</taxon>
        <taxon>Alveolata</taxon>
        <taxon>Ciliophora</taxon>
        <taxon>Intramacronucleata</taxon>
        <taxon>Oligohymenophorea</taxon>
        <taxon>Peniculida</taxon>
        <taxon>Parameciidae</taxon>
        <taxon>Paramecium</taxon>
    </lineage>
</organism>
<protein>
    <submittedName>
        <fullName evidence="2">Uncharacterized protein</fullName>
    </submittedName>
</protein>